<dbReference type="EMBL" id="CP038594">
    <property type="protein sequence ID" value="QBY65725.1"/>
    <property type="molecule type" value="Genomic_DNA"/>
</dbReference>
<sequence>MIIKNSEGQEIYNKRSNGNLDTDSIINAIVKAGGVDKIHVKLFDNGFTMNEFINSVRFLKSINFDINQLPIEQYKEYGGIELIKQGYDMYKLGEDNIPVITECGYGVLKECIKKGLDLNKFNKKNHFLEFIECDDNGEYLKKNYRISNFIRDKENPKFIDINKLDLLIDNGLLNNNTLSDLEGEIERLYYNCELLMLCPDDTFKKLVDAYEVIELNEKGLFEIDSIDTTGELKAHLLKRYLDTSKNKDVAISNIYRIFENSGGECLHEKTNKPTIEMINKYIKQEKEELHSILSQSSTPKPSTRRRM</sequence>
<protein>
    <submittedName>
        <fullName evidence="1">Uncharacterized protein</fullName>
    </submittedName>
</protein>
<organism evidence="1 2">
    <name type="scientific">Salmonella senftenberg</name>
    <dbReference type="NCBI Taxonomy" id="28150"/>
    <lineage>
        <taxon>Bacteria</taxon>
        <taxon>Pseudomonadati</taxon>
        <taxon>Pseudomonadota</taxon>
        <taxon>Gammaproteobacteria</taxon>
        <taxon>Enterobacterales</taxon>
        <taxon>Enterobacteriaceae</taxon>
        <taxon>Salmonella</taxon>
    </lineage>
</organism>
<keyword evidence="1" id="KW-0614">Plasmid</keyword>
<accession>A0A4P7LWB7</accession>
<reference evidence="1 2" key="1">
    <citation type="submission" date="2019-04" db="EMBL/GenBank/DDBJ databases">
        <title>Development of a multi-locus typing scheme for an Enterobacteriaceae linear plasmid that mediates inter-species transfer of flagella.</title>
        <authorList>
            <person name="Robertson J."/>
            <person name="Lin J."/>
            <person name="Wren-Hedegus A."/>
            <person name="Arya G."/>
            <person name="Carrillo C."/>
            <person name="Nash J.H.E."/>
        </authorList>
    </citation>
    <scope>NUCLEOTIDE SEQUENCE [LARGE SCALE GENOMIC DNA]</scope>
    <source>
        <strain evidence="1 2">SA20130280</strain>
        <plasmid evidence="2">psa20130280.1</plasmid>
    </source>
</reference>
<geneLocation type="plasmid" evidence="2">
    <name>psa20130280.1</name>
</geneLocation>
<gene>
    <name evidence="1" type="ORF">E5F22_23985</name>
</gene>
<dbReference type="RefSeq" id="WP_058686749.1">
    <property type="nucleotide sequence ID" value="NZ_CP038592.1"/>
</dbReference>
<dbReference type="GeneID" id="39752392"/>
<evidence type="ECO:0000313" key="1">
    <source>
        <dbReference type="EMBL" id="QBY65725.1"/>
    </source>
</evidence>
<dbReference type="Proteomes" id="UP000295223">
    <property type="component" value="Plasmid pSA20130280.1"/>
</dbReference>
<dbReference type="AlphaFoldDB" id="A0A4P7LWB7"/>
<evidence type="ECO:0000313" key="2">
    <source>
        <dbReference type="Proteomes" id="UP000295223"/>
    </source>
</evidence>
<name>A0A4P7LWB7_SALSE</name>
<proteinExistence type="predicted"/>